<evidence type="ECO:0000313" key="5">
    <source>
        <dbReference type="Proteomes" id="UP000230002"/>
    </source>
</evidence>
<dbReference type="PANTHER" id="PTHR33096:SF1">
    <property type="entry name" value="CXC1-LIKE CYSTEINE CLUSTER ASSOCIATED WITH KDZ TRANSPOSASES DOMAIN-CONTAINING PROTEIN"/>
    <property type="match status" value="1"/>
</dbReference>
<evidence type="ECO:0000313" key="4">
    <source>
        <dbReference type="EMBL" id="PIL29361.1"/>
    </source>
</evidence>
<feature type="transmembrane region" description="Helical" evidence="2">
    <location>
        <begin position="456"/>
        <end position="476"/>
    </location>
</feature>
<dbReference type="InterPro" id="IPR041457">
    <property type="entry name" value="CxC2_KDZ-assoc"/>
</dbReference>
<evidence type="ECO:0000259" key="3">
    <source>
        <dbReference type="Pfam" id="PF18803"/>
    </source>
</evidence>
<dbReference type="Pfam" id="PF18758">
    <property type="entry name" value="KDZ"/>
    <property type="match status" value="1"/>
</dbReference>
<evidence type="ECO:0000256" key="1">
    <source>
        <dbReference type="SAM" id="MobiDB-lite"/>
    </source>
</evidence>
<dbReference type="STRING" id="1077348.A0A2G8S6H4"/>
<name>A0A2G8S6H4_9APHY</name>
<keyword evidence="2" id="KW-0472">Membrane</keyword>
<sequence>MKRKSNRSSYSKKVRVKVVEDPADTVLDESGSAAVAGPSSIEVENITFTPAASGHRYGQSTERRTIVPNPAEHVLRPHADLETVDLDDLDPTSSLDSERVHDFFEGSESGTHPAQEPETPLKKTRARPDLRAANKLREWLPFREEFLEELLCYAEEWDGKRFMRTSLRALGLEVQLGHLPGKECLQPGSNARRIVVCHLSGVHEIQVNFCKCLDDTGHESPEWAQLFRVGWFPATTAVPATAFTFDLLKTFQELNFQAKTNLNDFWSTIERLTDNSGGSDVPNRYKQLSHVMRLWRHLTLLKRFGRAHDNTGAAGTSQGELVVECPACPHPEKNLPENWENAAPSLKWLYTLFLMMDANFRARCKDRGFDDIELAPGWAYYVEEKTYQAHILSRANEKEVENTCSAEHNAIRQANLHKEGYIASGIGAVLCARHALVRKNGAGDLQQGERQANMDYLYFSTLLGVVLVILISYDIVCQWARHLFKRMFEWFPSEMHVTQTQLEEMRFAIPKKHFRVHGGSPHSQYSFNYLPRVGRTYGERIETHWSHMNPLALSTREMSIGMRHDVLNDNWGAWNWQKTLEFGYFLLRSLEEAHEMRIKQRRIFREYNATFAPEVVERWEKMVQEWNRDHSQPDPYEEPSTGITMAAVKLELAQQEAIEAHLGQLPPHEVTPAVFLQVALELEEQQRTLRLRAPTGTSISELADQQTKRNVLSRRIELWQAIQDVHMPTVSPLRSEHASRSAAPIKPEDVQLWLPSALPPTYRSVESLSGLQDKERRLHLAQMSDSLEDIRRIRRVLAAISEFKRLNVSGTGQRAVTRTLGVYNRFLVKERRCTERYRAARTAMVALDPTGKWVETYKVLLDGDLRGPRRDDDEVVSSEGCYEISWIWLTPRSALEPGETSSGATAEEFTETMRAEWARSKARAERWEEEEQLLLEEMRRVLTFFEWKSRWWQSQGKAREDVSPRFRRGLAVYAAKQAAVYERLAARTASYWINYLKALGPLPSWIQPYQAFARKVRPRWTVLTTNDVEQDGESSDEEL</sequence>
<gene>
    <name evidence="4" type="ORF">GSI_09412</name>
</gene>
<keyword evidence="5" id="KW-1185">Reference proteome</keyword>
<proteinExistence type="predicted"/>
<dbReference type="PANTHER" id="PTHR33096">
    <property type="entry name" value="CXC2 DOMAIN-CONTAINING PROTEIN"/>
    <property type="match status" value="1"/>
</dbReference>
<evidence type="ECO:0000256" key="2">
    <source>
        <dbReference type="SAM" id="Phobius"/>
    </source>
</evidence>
<comment type="caution">
    <text evidence="4">The sequence shown here is derived from an EMBL/GenBank/DDBJ whole genome shotgun (WGS) entry which is preliminary data.</text>
</comment>
<organism evidence="4 5">
    <name type="scientific">Ganoderma sinense ZZ0214-1</name>
    <dbReference type="NCBI Taxonomy" id="1077348"/>
    <lineage>
        <taxon>Eukaryota</taxon>
        <taxon>Fungi</taxon>
        <taxon>Dikarya</taxon>
        <taxon>Basidiomycota</taxon>
        <taxon>Agaricomycotina</taxon>
        <taxon>Agaricomycetes</taxon>
        <taxon>Polyporales</taxon>
        <taxon>Polyporaceae</taxon>
        <taxon>Ganoderma</taxon>
    </lineage>
</organism>
<keyword evidence="2" id="KW-0812">Transmembrane</keyword>
<feature type="region of interest" description="Disordered" evidence="1">
    <location>
        <begin position="52"/>
        <end position="124"/>
    </location>
</feature>
<keyword evidence="2" id="KW-1133">Transmembrane helix</keyword>
<dbReference type="InterPro" id="IPR040521">
    <property type="entry name" value="KDZ"/>
</dbReference>
<feature type="domain" description="CxC2-like cysteine cluster KDZ transposase-associated" evidence="3">
    <location>
        <begin position="167"/>
        <end position="277"/>
    </location>
</feature>
<protein>
    <recommendedName>
        <fullName evidence="3">CxC2-like cysteine cluster KDZ transposase-associated domain-containing protein</fullName>
    </recommendedName>
</protein>
<reference evidence="4 5" key="1">
    <citation type="journal article" date="2015" name="Sci. Rep.">
        <title>Chromosome-level genome map provides insights into diverse defense mechanisms in the medicinal fungus Ganoderma sinense.</title>
        <authorList>
            <person name="Zhu Y."/>
            <person name="Xu J."/>
            <person name="Sun C."/>
            <person name="Zhou S."/>
            <person name="Xu H."/>
            <person name="Nelson D.R."/>
            <person name="Qian J."/>
            <person name="Song J."/>
            <person name="Luo H."/>
            <person name="Xiang L."/>
            <person name="Li Y."/>
            <person name="Xu Z."/>
            <person name="Ji A."/>
            <person name="Wang L."/>
            <person name="Lu S."/>
            <person name="Hayward A."/>
            <person name="Sun W."/>
            <person name="Li X."/>
            <person name="Schwartz D.C."/>
            <person name="Wang Y."/>
            <person name="Chen S."/>
        </authorList>
    </citation>
    <scope>NUCLEOTIDE SEQUENCE [LARGE SCALE GENOMIC DNA]</scope>
    <source>
        <strain evidence="4 5">ZZ0214-1</strain>
    </source>
</reference>
<dbReference type="EMBL" id="AYKW01000023">
    <property type="protein sequence ID" value="PIL29361.1"/>
    <property type="molecule type" value="Genomic_DNA"/>
</dbReference>
<accession>A0A2G8S6H4</accession>
<dbReference type="Proteomes" id="UP000230002">
    <property type="component" value="Unassembled WGS sequence"/>
</dbReference>
<dbReference type="AlphaFoldDB" id="A0A2G8S6H4"/>
<dbReference type="Pfam" id="PF18803">
    <property type="entry name" value="CxC2"/>
    <property type="match status" value="1"/>
</dbReference>
<dbReference type="OrthoDB" id="2750302at2759"/>